<evidence type="ECO:0000256" key="3">
    <source>
        <dbReference type="ARBA" id="ARBA00022842"/>
    </source>
</evidence>
<evidence type="ECO:0000256" key="2">
    <source>
        <dbReference type="ARBA" id="ARBA00022723"/>
    </source>
</evidence>
<dbReference type="InterPro" id="IPR036849">
    <property type="entry name" value="Enolase-like_C_sf"/>
</dbReference>
<sequence>MKTSRRKFLATALSGGAAIAALPHAAHAQFLNAPRHGLPGTLEERYAKLDAILKQPVFKRELFHDPVIIESVELLVNGKQYLCRVRSKDGHEGISVSNAEQMSVLYPIFVKHIAPFFIGKDARDLEWLITESTIYHNNYKAKGLAIWVPISTIEFAILDMFGKMANLPMGLLISDKIYNHSISVYQANGERGISAEETIEHLKEEVAISKAKAIKFKLGGRMSHIETPPGRSEKLIPLVRKTFGDQMIISADANGSYNVAEAIRIGKLMQQYKYAFFEEPVPFDWYEETKQVADALEIPIAGGEQEPSTHNFRWLVANGGLSIVQQDMFYFGGMVRCMRVARMANAFGKQCIPHISSTGLGYVYMMHFVTAIPNSGPYHEFKEFNNELPYHCATSTLRSDSNGVIRVPTGPGFGVDIDPDFLNQATVLKA</sequence>
<accession>A0A916RRL6</accession>
<dbReference type="Pfam" id="PF13378">
    <property type="entry name" value="MR_MLE_C"/>
    <property type="match status" value="1"/>
</dbReference>
<dbReference type="GO" id="GO:0016836">
    <property type="term" value="F:hydro-lyase activity"/>
    <property type="evidence" value="ECO:0007669"/>
    <property type="project" value="TreeGrafter"/>
</dbReference>
<dbReference type="GO" id="GO:0016052">
    <property type="term" value="P:carbohydrate catabolic process"/>
    <property type="evidence" value="ECO:0007669"/>
    <property type="project" value="TreeGrafter"/>
</dbReference>
<dbReference type="InterPro" id="IPR046945">
    <property type="entry name" value="RHMD-like"/>
</dbReference>
<protein>
    <submittedName>
        <fullName evidence="6">Mandelate racemase</fullName>
    </submittedName>
</protein>
<gene>
    <name evidence="6" type="ORF">GCM10011507_19170</name>
</gene>
<evidence type="ECO:0000313" key="7">
    <source>
        <dbReference type="Proteomes" id="UP000648801"/>
    </source>
</evidence>
<dbReference type="RefSeq" id="WP_188759084.1">
    <property type="nucleotide sequence ID" value="NZ_BMJB01000001.1"/>
</dbReference>
<proteinExistence type="predicted"/>
<dbReference type="Gene3D" id="3.20.20.120">
    <property type="entry name" value="Enolase-like C-terminal domain"/>
    <property type="match status" value="1"/>
</dbReference>
<evidence type="ECO:0000256" key="1">
    <source>
        <dbReference type="ARBA" id="ARBA00001946"/>
    </source>
</evidence>
<dbReference type="InterPro" id="IPR013342">
    <property type="entry name" value="Mandelate_racemase_C"/>
</dbReference>
<comment type="cofactor">
    <cofactor evidence="1">
        <name>Mg(2+)</name>
        <dbReference type="ChEBI" id="CHEBI:18420"/>
    </cofactor>
</comment>
<comment type="caution">
    <text evidence="6">The sequence shown here is derived from an EMBL/GenBank/DDBJ whole genome shotgun (WGS) entry which is preliminary data.</text>
</comment>
<dbReference type="SFLD" id="SFLDS00001">
    <property type="entry name" value="Enolase"/>
    <property type="match status" value="1"/>
</dbReference>
<evidence type="ECO:0000313" key="6">
    <source>
        <dbReference type="EMBL" id="GGA67873.1"/>
    </source>
</evidence>
<dbReference type="InterPro" id="IPR029065">
    <property type="entry name" value="Enolase_C-like"/>
</dbReference>
<dbReference type="SUPFAM" id="SSF51604">
    <property type="entry name" value="Enolase C-terminal domain-like"/>
    <property type="match status" value="1"/>
</dbReference>
<keyword evidence="3" id="KW-0460">Magnesium</keyword>
<dbReference type="InterPro" id="IPR006311">
    <property type="entry name" value="TAT_signal"/>
</dbReference>
<feature type="signal peptide" evidence="4">
    <location>
        <begin position="1"/>
        <end position="28"/>
    </location>
</feature>
<feature type="chain" id="PRO_5038032526" evidence="4">
    <location>
        <begin position="29"/>
        <end position="430"/>
    </location>
</feature>
<evidence type="ECO:0000256" key="4">
    <source>
        <dbReference type="SAM" id="SignalP"/>
    </source>
</evidence>
<dbReference type="PANTHER" id="PTHR13794:SF58">
    <property type="entry name" value="MITOCHONDRIAL ENOLASE SUPERFAMILY MEMBER 1"/>
    <property type="match status" value="1"/>
</dbReference>
<name>A0A916RRL6_9BACT</name>
<evidence type="ECO:0000259" key="5">
    <source>
        <dbReference type="SMART" id="SM00922"/>
    </source>
</evidence>
<dbReference type="PANTHER" id="PTHR13794">
    <property type="entry name" value="ENOLASE SUPERFAMILY, MANDELATE RACEMASE"/>
    <property type="match status" value="1"/>
</dbReference>
<dbReference type="GO" id="GO:0000287">
    <property type="term" value="F:magnesium ion binding"/>
    <property type="evidence" value="ECO:0007669"/>
    <property type="project" value="TreeGrafter"/>
</dbReference>
<dbReference type="SUPFAM" id="SSF54826">
    <property type="entry name" value="Enolase N-terminal domain-like"/>
    <property type="match status" value="1"/>
</dbReference>
<feature type="domain" description="Mandelate racemase/muconate lactonizing enzyme C-terminal" evidence="5">
    <location>
        <begin position="195"/>
        <end position="299"/>
    </location>
</feature>
<dbReference type="PROSITE" id="PS51318">
    <property type="entry name" value="TAT"/>
    <property type="match status" value="1"/>
</dbReference>
<keyword evidence="2" id="KW-0479">Metal-binding</keyword>
<dbReference type="EMBL" id="BMJB01000001">
    <property type="protein sequence ID" value="GGA67873.1"/>
    <property type="molecule type" value="Genomic_DNA"/>
</dbReference>
<dbReference type="SMART" id="SM00922">
    <property type="entry name" value="MR_MLE"/>
    <property type="match status" value="1"/>
</dbReference>
<dbReference type="InterPro" id="IPR029017">
    <property type="entry name" value="Enolase-like_N"/>
</dbReference>
<keyword evidence="4" id="KW-0732">Signal</keyword>
<organism evidence="6 7">
    <name type="scientific">Edaphobacter acidisoli</name>
    <dbReference type="NCBI Taxonomy" id="2040573"/>
    <lineage>
        <taxon>Bacteria</taxon>
        <taxon>Pseudomonadati</taxon>
        <taxon>Acidobacteriota</taxon>
        <taxon>Terriglobia</taxon>
        <taxon>Terriglobales</taxon>
        <taxon>Acidobacteriaceae</taxon>
        <taxon>Edaphobacter</taxon>
    </lineage>
</organism>
<dbReference type="Gene3D" id="3.30.390.10">
    <property type="entry name" value="Enolase-like, N-terminal domain"/>
    <property type="match status" value="1"/>
</dbReference>
<reference evidence="6" key="1">
    <citation type="journal article" date="2014" name="Int. J. Syst. Evol. Microbiol.">
        <title>Complete genome sequence of Corynebacterium casei LMG S-19264T (=DSM 44701T), isolated from a smear-ripened cheese.</title>
        <authorList>
            <consortium name="US DOE Joint Genome Institute (JGI-PGF)"/>
            <person name="Walter F."/>
            <person name="Albersmeier A."/>
            <person name="Kalinowski J."/>
            <person name="Ruckert C."/>
        </authorList>
    </citation>
    <scope>NUCLEOTIDE SEQUENCE</scope>
    <source>
        <strain evidence="6">CGMCC 1.15447</strain>
    </source>
</reference>
<reference evidence="6" key="2">
    <citation type="submission" date="2020-09" db="EMBL/GenBank/DDBJ databases">
        <authorList>
            <person name="Sun Q."/>
            <person name="Zhou Y."/>
        </authorList>
    </citation>
    <scope>NUCLEOTIDE SEQUENCE</scope>
    <source>
        <strain evidence="6">CGMCC 1.15447</strain>
    </source>
</reference>
<dbReference type="AlphaFoldDB" id="A0A916RRL6"/>
<dbReference type="Proteomes" id="UP000648801">
    <property type="component" value="Unassembled WGS sequence"/>
</dbReference>
<keyword evidence="7" id="KW-1185">Reference proteome</keyword>
<dbReference type="SFLD" id="SFLDG00179">
    <property type="entry name" value="mandelate_racemase"/>
    <property type="match status" value="1"/>
</dbReference>
<dbReference type="CDD" id="cd03316">
    <property type="entry name" value="MR_like"/>
    <property type="match status" value="1"/>
</dbReference>